<name>A0A151GQF0_DRECN</name>
<dbReference type="EMBL" id="LAYC01000001">
    <property type="protein sequence ID" value="KYK59222.1"/>
    <property type="molecule type" value="Genomic_DNA"/>
</dbReference>
<comment type="caution">
    <text evidence="2">The sequence shown here is derived from an EMBL/GenBank/DDBJ whole genome shotgun (WGS) entry which is preliminary data.</text>
</comment>
<dbReference type="Proteomes" id="UP000076580">
    <property type="component" value="Chromosome 01"/>
</dbReference>
<gene>
    <name evidence="2" type="ORF">DCS_00352</name>
</gene>
<protein>
    <submittedName>
        <fullName evidence="2">Uncharacterized protein</fullName>
    </submittedName>
</protein>
<dbReference type="RefSeq" id="XP_040658574.1">
    <property type="nucleotide sequence ID" value="XM_040797691.1"/>
</dbReference>
<sequence length="225" mass="24166">MRCSLRPLPPDAACGLRWTPVPPPHRAPSVGPYCSCAVASSSGCAEPAPRWDRSRGTSRNSPPLPSPGNPSRSSPAGEPLRSRREGRPARFPARRGGRLSARRCRCEQSSGHAQPTKYQAAAAAELVPAQPRYQAWSRKLFAGARVATYGGAAMLVPPPQGQGAVTWAGRRDLGKTPSQHAQHKHGVRCVRADEPAPAHVPRTPGNHGMRTRRTYFALRSPDLAS</sequence>
<feature type="compositionally biased region" description="Basic residues" evidence="1">
    <location>
        <begin position="92"/>
        <end position="103"/>
    </location>
</feature>
<dbReference type="AlphaFoldDB" id="A0A151GQF0"/>
<evidence type="ECO:0000256" key="1">
    <source>
        <dbReference type="SAM" id="MobiDB-lite"/>
    </source>
</evidence>
<dbReference type="InParanoid" id="A0A151GQF0"/>
<organism evidence="2 3">
    <name type="scientific">Drechmeria coniospora</name>
    <name type="common">Nematophagous fungus</name>
    <name type="synonym">Meria coniospora</name>
    <dbReference type="NCBI Taxonomy" id="98403"/>
    <lineage>
        <taxon>Eukaryota</taxon>
        <taxon>Fungi</taxon>
        <taxon>Dikarya</taxon>
        <taxon>Ascomycota</taxon>
        <taxon>Pezizomycotina</taxon>
        <taxon>Sordariomycetes</taxon>
        <taxon>Hypocreomycetidae</taxon>
        <taxon>Hypocreales</taxon>
        <taxon>Ophiocordycipitaceae</taxon>
        <taxon>Drechmeria</taxon>
    </lineage>
</organism>
<evidence type="ECO:0000313" key="3">
    <source>
        <dbReference type="Proteomes" id="UP000076580"/>
    </source>
</evidence>
<keyword evidence="3" id="KW-1185">Reference proteome</keyword>
<reference evidence="2 3" key="1">
    <citation type="journal article" date="2016" name="Sci. Rep.">
        <title>Insights into Adaptations to a Near-Obligate Nematode Endoparasitic Lifestyle from the Finished Genome of Drechmeria coniospora.</title>
        <authorList>
            <person name="Zhang L."/>
            <person name="Zhou Z."/>
            <person name="Guo Q."/>
            <person name="Fokkens L."/>
            <person name="Miskei M."/>
            <person name="Pocsi I."/>
            <person name="Zhang W."/>
            <person name="Chen M."/>
            <person name="Wang L."/>
            <person name="Sun Y."/>
            <person name="Donzelli B.G."/>
            <person name="Gibson D.M."/>
            <person name="Nelson D.R."/>
            <person name="Luo J.G."/>
            <person name="Rep M."/>
            <person name="Liu H."/>
            <person name="Yang S."/>
            <person name="Wang J."/>
            <person name="Krasnoff S.B."/>
            <person name="Xu Y."/>
            <person name="Molnar I."/>
            <person name="Lin M."/>
        </authorList>
    </citation>
    <scope>NUCLEOTIDE SEQUENCE [LARGE SCALE GENOMIC DNA]</scope>
    <source>
        <strain evidence="2 3">ARSEF 6962</strain>
    </source>
</reference>
<dbReference type="GeneID" id="63712995"/>
<feature type="region of interest" description="Disordered" evidence="1">
    <location>
        <begin position="38"/>
        <end position="114"/>
    </location>
</feature>
<feature type="region of interest" description="Disordered" evidence="1">
    <location>
        <begin position="1"/>
        <end position="22"/>
    </location>
</feature>
<evidence type="ECO:0000313" key="2">
    <source>
        <dbReference type="EMBL" id="KYK59222.1"/>
    </source>
</evidence>
<proteinExistence type="predicted"/>
<accession>A0A151GQF0</accession>